<protein>
    <submittedName>
        <fullName evidence="2">DUF2726 domain-containing protein</fullName>
    </submittedName>
</protein>
<dbReference type="RefSeq" id="WP_394148988.1">
    <property type="nucleotide sequence ID" value="NZ_JBGCUC010000008.1"/>
</dbReference>
<gene>
    <name evidence="2" type="ORF">AB3U87_11020</name>
</gene>
<evidence type="ECO:0000313" key="2">
    <source>
        <dbReference type="EMBL" id="MFG6076889.1"/>
    </source>
</evidence>
<sequence>MDAIVKYILKFLTDFLFGKEPEKKKTTSGYRNVHFAPKAAHQPEPYVPPKKYRDSRWEELDDLFWNMMQKGVILRKRESGCLLSNAEIIYRKNLEDWFGRHCYVSCQVSLGQLIDLPEQGGFSKEEQSRFFSMFSKMAMDFVIVSIKTNKIVCVIELNDSSHKAPKRVERDRKLLALMKKSKIPFMFVDISQIDVEPDIWTERKNTLSACS</sequence>
<comment type="caution">
    <text evidence="2">The sequence shown here is derived from an EMBL/GenBank/DDBJ whole genome shotgun (WGS) entry which is preliminary data.</text>
</comment>
<dbReference type="Pfam" id="PF10881">
    <property type="entry name" value="DUF2726"/>
    <property type="match status" value="1"/>
</dbReference>
<dbReference type="Proteomes" id="UP001605250">
    <property type="component" value="Unassembled WGS sequence"/>
</dbReference>
<proteinExistence type="predicted"/>
<organism evidence="2 3">
    <name type="scientific">Erwinia plantamica</name>
    <dbReference type="NCBI Taxonomy" id="3237104"/>
    <lineage>
        <taxon>Bacteria</taxon>
        <taxon>Pseudomonadati</taxon>
        <taxon>Pseudomonadota</taxon>
        <taxon>Gammaproteobacteria</taxon>
        <taxon>Enterobacterales</taxon>
        <taxon>Erwiniaceae</taxon>
        <taxon>Erwinia</taxon>
    </lineage>
</organism>
<feature type="domain" description="DUF2726" evidence="1">
    <location>
        <begin position="82"/>
        <end position="193"/>
    </location>
</feature>
<dbReference type="EMBL" id="JBGCUC010000008">
    <property type="protein sequence ID" value="MFG6076889.1"/>
    <property type="molecule type" value="Genomic_DNA"/>
</dbReference>
<name>A0ABW7CL09_9GAMM</name>
<keyword evidence="3" id="KW-1185">Reference proteome</keyword>
<accession>A0ABW7CL09</accession>
<dbReference type="InterPro" id="IPR024402">
    <property type="entry name" value="DUF2726"/>
</dbReference>
<evidence type="ECO:0000259" key="1">
    <source>
        <dbReference type="Pfam" id="PF10881"/>
    </source>
</evidence>
<evidence type="ECO:0000313" key="3">
    <source>
        <dbReference type="Proteomes" id="UP001605250"/>
    </source>
</evidence>
<reference evidence="2 3" key="1">
    <citation type="submission" date="2024-07" db="EMBL/GenBank/DDBJ databases">
        <title>Novel bacterial strain Erwinia sp. OPT-41 promoting growth of various crops.</title>
        <authorList>
            <person name="Egorshina A."/>
            <person name="Lukyantsev M.A."/>
            <person name="Golubev S.N."/>
            <person name="Muratova A.Y."/>
            <person name="Bulygina E.A."/>
        </authorList>
    </citation>
    <scope>NUCLEOTIDE SEQUENCE [LARGE SCALE GENOMIC DNA]</scope>
    <source>
        <strain evidence="2 3">OPT-41</strain>
    </source>
</reference>